<dbReference type="Pfam" id="PF16209">
    <property type="entry name" value="PhoLip_ATPase_N"/>
    <property type="match status" value="1"/>
</dbReference>
<dbReference type="EMBL" id="KB030265">
    <property type="protein sequence ID" value="ELK19323.1"/>
    <property type="molecule type" value="Genomic_DNA"/>
</dbReference>
<sequence>MGSLAGRENLEEEKNSVFTWEVKANDRAYNNQFKEKIFLCLWRNKYKDNIIHTAKYNFFSFLPLNLYEQFHCMSNLYFLLIIILQAYITANAPKFADQITASYQLLPWFTLFIPLVSLLVIRATRDLVDDIGRHRSDKTINNRPCRMLVGKSFLWRKWKNLCVGDLVCLHKDNIVPADMLLLASTEPSSLCYVETADIDGLSVTRETNLKFRQAPMVTHHELTNVRKMASFQGKVVCEEPNSRMHHFVGCLEWDGKKYPLDSGHILLRGCKIRNTDTCYGMVLYAGMAAG</sequence>
<gene>
    <name evidence="3" type="ORF">PAL_GLEAN10005963</name>
</gene>
<dbReference type="GO" id="GO:0005802">
    <property type="term" value="C:trans-Golgi network"/>
    <property type="evidence" value="ECO:0007669"/>
    <property type="project" value="TreeGrafter"/>
</dbReference>
<feature type="domain" description="P-type ATPase N-terminal" evidence="2">
    <location>
        <begin position="22"/>
        <end position="86"/>
    </location>
</feature>
<dbReference type="eggNOG" id="KOG0206">
    <property type="taxonomic scope" value="Eukaryota"/>
</dbReference>
<proteinExistence type="predicted"/>
<dbReference type="GO" id="GO:0140326">
    <property type="term" value="F:ATPase-coupled intramembrane lipid transporter activity"/>
    <property type="evidence" value="ECO:0007669"/>
    <property type="project" value="TreeGrafter"/>
</dbReference>
<feature type="transmembrane region" description="Helical" evidence="1">
    <location>
        <begin position="105"/>
        <end position="124"/>
    </location>
</feature>
<keyword evidence="1" id="KW-1133">Transmembrane helix</keyword>
<organism evidence="3 4">
    <name type="scientific">Pteropus alecto</name>
    <name type="common">Black flying fox</name>
    <dbReference type="NCBI Taxonomy" id="9402"/>
    <lineage>
        <taxon>Eukaryota</taxon>
        <taxon>Metazoa</taxon>
        <taxon>Chordata</taxon>
        <taxon>Craniata</taxon>
        <taxon>Vertebrata</taxon>
        <taxon>Euteleostomi</taxon>
        <taxon>Mammalia</taxon>
        <taxon>Eutheria</taxon>
        <taxon>Laurasiatheria</taxon>
        <taxon>Chiroptera</taxon>
        <taxon>Yinpterochiroptera</taxon>
        <taxon>Pteropodoidea</taxon>
        <taxon>Pteropodidae</taxon>
        <taxon>Pteropodinae</taxon>
        <taxon>Pteropus</taxon>
    </lineage>
</organism>
<accession>L5L8D6</accession>
<dbReference type="InterPro" id="IPR008250">
    <property type="entry name" value="ATPase_P-typ_transduc_dom_A_sf"/>
</dbReference>
<evidence type="ECO:0000259" key="2">
    <source>
        <dbReference type="Pfam" id="PF16209"/>
    </source>
</evidence>
<dbReference type="GO" id="GO:0007030">
    <property type="term" value="P:Golgi organization"/>
    <property type="evidence" value="ECO:0007669"/>
    <property type="project" value="TreeGrafter"/>
</dbReference>
<evidence type="ECO:0000256" key="1">
    <source>
        <dbReference type="SAM" id="Phobius"/>
    </source>
</evidence>
<dbReference type="GO" id="GO:0005886">
    <property type="term" value="C:plasma membrane"/>
    <property type="evidence" value="ECO:0007669"/>
    <property type="project" value="TreeGrafter"/>
</dbReference>
<feature type="transmembrane region" description="Helical" evidence="1">
    <location>
        <begin position="76"/>
        <end position="93"/>
    </location>
</feature>
<dbReference type="Gene3D" id="2.70.150.10">
    <property type="entry name" value="Calcium-transporting ATPase, cytoplasmic transduction domain A"/>
    <property type="match status" value="1"/>
</dbReference>
<dbReference type="InParanoid" id="L5L8D6"/>
<name>L5L8D6_PTEAL</name>
<dbReference type="InterPro" id="IPR032631">
    <property type="entry name" value="P-type_ATPase_N"/>
</dbReference>
<keyword evidence="1" id="KW-0812">Transmembrane</keyword>
<protein>
    <submittedName>
        <fullName evidence="3">Putative phospholipid-transporting ATPase IK</fullName>
    </submittedName>
</protein>
<evidence type="ECO:0000313" key="3">
    <source>
        <dbReference type="EMBL" id="ELK19323.1"/>
    </source>
</evidence>
<evidence type="ECO:0000313" key="4">
    <source>
        <dbReference type="Proteomes" id="UP000010552"/>
    </source>
</evidence>
<dbReference type="STRING" id="9402.L5L8D6"/>
<dbReference type="Proteomes" id="UP000010552">
    <property type="component" value="Unassembled WGS sequence"/>
</dbReference>
<dbReference type="GO" id="GO:0045332">
    <property type="term" value="P:phospholipid translocation"/>
    <property type="evidence" value="ECO:0007669"/>
    <property type="project" value="TreeGrafter"/>
</dbReference>
<dbReference type="InterPro" id="IPR023298">
    <property type="entry name" value="ATPase_P-typ_TM_dom_sf"/>
</dbReference>
<dbReference type="SUPFAM" id="SSF81665">
    <property type="entry name" value="Calcium ATPase, transmembrane domain M"/>
    <property type="match status" value="1"/>
</dbReference>
<dbReference type="PANTHER" id="PTHR24092:SF78">
    <property type="entry name" value="PHOSPHOLIPID-TRANSPORTING ATPASE IK"/>
    <property type="match status" value="1"/>
</dbReference>
<dbReference type="AlphaFoldDB" id="L5L8D6"/>
<keyword evidence="4" id="KW-1185">Reference proteome</keyword>
<reference evidence="4" key="1">
    <citation type="journal article" date="2013" name="Science">
        <title>Comparative analysis of bat genomes provides insight into the evolution of flight and immunity.</title>
        <authorList>
            <person name="Zhang G."/>
            <person name="Cowled C."/>
            <person name="Shi Z."/>
            <person name="Huang Z."/>
            <person name="Bishop-Lilly K.A."/>
            <person name="Fang X."/>
            <person name="Wynne J.W."/>
            <person name="Xiong Z."/>
            <person name="Baker M.L."/>
            <person name="Zhao W."/>
            <person name="Tachedjian M."/>
            <person name="Zhu Y."/>
            <person name="Zhou P."/>
            <person name="Jiang X."/>
            <person name="Ng J."/>
            <person name="Yang L."/>
            <person name="Wu L."/>
            <person name="Xiao J."/>
            <person name="Feng Y."/>
            <person name="Chen Y."/>
            <person name="Sun X."/>
            <person name="Zhang Y."/>
            <person name="Marsh G.A."/>
            <person name="Crameri G."/>
            <person name="Broder C.C."/>
            <person name="Frey K.G."/>
            <person name="Wang L.F."/>
            <person name="Wang J."/>
        </authorList>
    </citation>
    <scope>NUCLEOTIDE SEQUENCE [LARGE SCALE GENOMIC DNA]</scope>
</reference>
<keyword evidence="1" id="KW-0472">Membrane</keyword>
<dbReference type="PANTHER" id="PTHR24092">
    <property type="entry name" value="PROBABLE PHOSPHOLIPID-TRANSPORTING ATPASE"/>
    <property type="match status" value="1"/>
</dbReference>
<dbReference type="SUPFAM" id="SSF81653">
    <property type="entry name" value="Calcium ATPase, transduction domain A"/>
    <property type="match status" value="1"/>
</dbReference>